<gene>
    <name evidence="3" type="ORF">M3A82_004455</name>
</gene>
<evidence type="ECO:0000313" key="3">
    <source>
        <dbReference type="EMBL" id="MCV7628594.1"/>
    </source>
</evidence>
<protein>
    <submittedName>
        <fullName evidence="3">GNAT family N-acetyltransferase</fullName>
    </submittedName>
</protein>
<feature type="domain" description="N-acetyltransferase" evidence="2">
    <location>
        <begin position="31"/>
        <end position="172"/>
    </location>
</feature>
<organism evidence="3 4">
    <name type="scientific">Micrococcus luteus</name>
    <name type="common">Micrococcus lysodeikticus</name>
    <dbReference type="NCBI Taxonomy" id="1270"/>
    <lineage>
        <taxon>Bacteria</taxon>
        <taxon>Bacillati</taxon>
        <taxon>Actinomycetota</taxon>
        <taxon>Actinomycetes</taxon>
        <taxon>Micrococcales</taxon>
        <taxon>Micrococcaceae</taxon>
        <taxon>Micrococcus</taxon>
    </lineage>
</organism>
<feature type="region of interest" description="Disordered" evidence="1">
    <location>
        <begin position="155"/>
        <end position="178"/>
    </location>
</feature>
<evidence type="ECO:0000313" key="4">
    <source>
        <dbReference type="Proteomes" id="UP001205867"/>
    </source>
</evidence>
<dbReference type="SUPFAM" id="SSF55729">
    <property type="entry name" value="Acyl-CoA N-acyltransferases (Nat)"/>
    <property type="match status" value="1"/>
</dbReference>
<dbReference type="Pfam" id="PF00583">
    <property type="entry name" value="Acetyltransf_1"/>
    <property type="match status" value="1"/>
</dbReference>
<accession>A0AAP3AG89</accession>
<evidence type="ECO:0000256" key="1">
    <source>
        <dbReference type="SAM" id="MobiDB-lite"/>
    </source>
</evidence>
<comment type="caution">
    <text evidence="3">The sequence shown here is derived from an EMBL/GenBank/DDBJ whole genome shotgun (WGS) entry which is preliminary data.</text>
</comment>
<name>A0AAP3AG89_MICLU</name>
<sequence>MSGDVTGAAGAAGHDDGGALFDSAAVAGGEIVLRPWRPGDDLALLEVWGDPANAQQHQDRAMLAEDAERPWRRALVAEAAGVPVAAGVVYASSVHPRRLWLYVETAAAERRRGIGRALVAALRGLAAQAHAAGAIPTTALKARFAKDALVPGVAGADPQTEADGATGRPPVDTDAVRSQTAALAAGTEAFLVAEGFTPVQRSRRVAIAPGAIGLPDVRGEEHPDGVVLEEASTGSVELTQAVAAFYDAVHAWDPSTLSVGAAQQLLLGPATGAAGAVVLRDAPKAEGGRIRAFAVSYTPERQDAPADVLVGWDPELGEEDALQAVADLLALLVAQYPVQIEVDEAMAPLERIVDGLIGGNAARTLVDTYVFVDDAPGA</sequence>
<dbReference type="InterPro" id="IPR000182">
    <property type="entry name" value="GNAT_dom"/>
</dbReference>
<dbReference type="RefSeq" id="WP_363739583.1">
    <property type="nucleotide sequence ID" value="NZ_JBFBLY010000012.1"/>
</dbReference>
<dbReference type="EMBL" id="JALXKZ020000006">
    <property type="protein sequence ID" value="MCV7628594.1"/>
    <property type="molecule type" value="Genomic_DNA"/>
</dbReference>
<dbReference type="Proteomes" id="UP001205867">
    <property type="component" value="Unassembled WGS sequence"/>
</dbReference>
<proteinExistence type="predicted"/>
<reference evidence="3" key="1">
    <citation type="submission" date="2023-06" db="EMBL/GenBank/DDBJ databases">
        <title>lsaBGC provides a comprehensive framework for evolutionary analysis of biosynthetic gene clusters within focal taxa.</title>
        <authorList>
            <person name="Salamzade R."/>
            <person name="Sandstrom S."/>
            <person name="Kalan L.R."/>
        </authorList>
    </citation>
    <scope>NUCLEOTIDE SEQUENCE</scope>
    <source>
        <strain evidence="3">P3-SID899</strain>
    </source>
</reference>
<dbReference type="InterPro" id="IPR016181">
    <property type="entry name" value="Acyl_CoA_acyltransferase"/>
</dbReference>
<dbReference type="CDD" id="cd04301">
    <property type="entry name" value="NAT_SF"/>
    <property type="match status" value="1"/>
</dbReference>
<evidence type="ECO:0000259" key="2">
    <source>
        <dbReference type="PROSITE" id="PS51186"/>
    </source>
</evidence>
<dbReference type="Gene3D" id="3.40.630.30">
    <property type="match status" value="1"/>
</dbReference>
<dbReference type="GO" id="GO:0016747">
    <property type="term" value="F:acyltransferase activity, transferring groups other than amino-acyl groups"/>
    <property type="evidence" value="ECO:0007669"/>
    <property type="project" value="InterPro"/>
</dbReference>
<dbReference type="PROSITE" id="PS51186">
    <property type="entry name" value="GNAT"/>
    <property type="match status" value="1"/>
</dbReference>
<dbReference type="AlphaFoldDB" id="A0AAP3AG89"/>